<evidence type="ECO:0008006" key="3">
    <source>
        <dbReference type="Google" id="ProtNLM"/>
    </source>
</evidence>
<reference evidence="1 2" key="1">
    <citation type="submission" date="2019-01" db="EMBL/GenBank/DDBJ databases">
        <authorList>
            <person name="Brito A."/>
        </authorList>
    </citation>
    <scope>NUCLEOTIDE SEQUENCE [LARGE SCALE GENOMIC DNA]</scope>
    <source>
        <strain evidence="1">1</strain>
    </source>
</reference>
<sequence length="58" mass="6484">MRAVGKTWRSAISKWQAYRPLYLCQQIITAHGGQIGVSSEVGVGSAFWFTLPRCDQNL</sequence>
<dbReference type="Proteomes" id="UP000320055">
    <property type="component" value="Unassembled WGS sequence"/>
</dbReference>
<dbReference type="Gene3D" id="3.30.565.10">
    <property type="entry name" value="Histidine kinase-like ATPase, C-terminal domain"/>
    <property type="match status" value="1"/>
</dbReference>
<dbReference type="SUPFAM" id="SSF55874">
    <property type="entry name" value="ATPase domain of HSP90 chaperone/DNA topoisomerase II/histidine kinase"/>
    <property type="match status" value="1"/>
</dbReference>
<dbReference type="AlphaFoldDB" id="A0A563VPY5"/>
<keyword evidence="2" id="KW-1185">Reference proteome</keyword>
<protein>
    <recommendedName>
        <fullName evidence="3">Histidine kinase/HSP90-like ATPase domain-containing protein</fullName>
    </recommendedName>
</protein>
<dbReference type="EMBL" id="CAACVJ010000115">
    <property type="protein sequence ID" value="VEP13528.1"/>
    <property type="molecule type" value="Genomic_DNA"/>
</dbReference>
<dbReference type="InterPro" id="IPR036890">
    <property type="entry name" value="HATPase_C_sf"/>
</dbReference>
<dbReference type="RefSeq" id="WP_186376097.1">
    <property type="nucleotide sequence ID" value="NZ_LR213951.1"/>
</dbReference>
<proteinExistence type="predicted"/>
<accession>A0A563VPY5</accession>
<evidence type="ECO:0000313" key="2">
    <source>
        <dbReference type="Proteomes" id="UP000320055"/>
    </source>
</evidence>
<organism evidence="1 2">
    <name type="scientific">Hyella patelloides LEGE 07179</name>
    <dbReference type="NCBI Taxonomy" id="945734"/>
    <lineage>
        <taxon>Bacteria</taxon>
        <taxon>Bacillati</taxon>
        <taxon>Cyanobacteriota</taxon>
        <taxon>Cyanophyceae</taxon>
        <taxon>Pleurocapsales</taxon>
        <taxon>Hyellaceae</taxon>
        <taxon>Hyella</taxon>
    </lineage>
</organism>
<evidence type="ECO:0000313" key="1">
    <source>
        <dbReference type="EMBL" id="VEP13528.1"/>
    </source>
</evidence>
<name>A0A563VPY5_9CYAN</name>
<gene>
    <name evidence="1" type="ORF">H1P_2010006</name>
</gene>